<dbReference type="EMBL" id="JARKHS020029279">
    <property type="protein sequence ID" value="KAK8763487.1"/>
    <property type="molecule type" value="Genomic_DNA"/>
</dbReference>
<keyword evidence="1" id="KW-0812">Transmembrane</keyword>
<dbReference type="Proteomes" id="UP001321473">
    <property type="component" value="Unassembled WGS sequence"/>
</dbReference>
<keyword evidence="1" id="KW-0472">Membrane</keyword>
<name>A0AAQ4DLZ7_AMBAM</name>
<feature type="transmembrane region" description="Helical" evidence="1">
    <location>
        <begin position="85"/>
        <end position="105"/>
    </location>
</feature>
<reference evidence="2 3" key="1">
    <citation type="journal article" date="2023" name="Arcadia Sci">
        <title>De novo assembly of a long-read Amblyomma americanum tick genome.</title>
        <authorList>
            <person name="Chou S."/>
            <person name="Poskanzer K.E."/>
            <person name="Rollins M."/>
            <person name="Thuy-Boun P.S."/>
        </authorList>
    </citation>
    <scope>NUCLEOTIDE SEQUENCE [LARGE SCALE GENOMIC DNA]</scope>
    <source>
        <strain evidence="2">F_SG_1</strain>
        <tissue evidence="2">Salivary glands</tissue>
    </source>
</reference>
<sequence length="114" mass="12501">MDAVKMVLLFPGHAAAEVGLSVRTNTWSMALSHVLVTWTRGAVAATSCYCNPGELRRPPPLGARLPHCWKSLVPLAPRLHLRRRAVARCFMVILLGMGPDVYYILSAVIHLNTA</sequence>
<keyword evidence="3" id="KW-1185">Reference proteome</keyword>
<protein>
    <submittedName>
        <fullName evidence="2">Uncharacterized protein</fullName>
    </submittedName>
</protein>
<accession>A0AAQ4DLZ7</accession>
<proteinExistence type="predicted"/>
<gene>
    <name evidence="2" type="ORF">V5799_033903</name>
</gene>
<organism evidence="2 3">
    <name type="scientific">Amblyomma americanum</name>
    <name type="common">Lone star tick</name>
    <dbReference type="NCBI Taxonomy" id="6943"/>
    <lineage>
        <taxon>Eukaryota</taxon>
        <taxon>Metazoa</taxon>
        <taxon>Ecdysozoa</taxon>
        <taxon>Arthropoda</taxon>
        <taxon>Chelicerata</taxon>
        <taxon>Arachnida</taxon>
        <taxon>Acari</taxon>
        <taxon>Parasitiformes</taxon>
        <taxon>Ixodida</taxon>
        <taxon>Ixodoidea</taxon>
        <taxon>Ixodidae</taxon>
        <taxon>Amblyomminae</taxon>
        <taxon>Amblyomma</taxon>
    </lineage>
</organism>
<evidence type="ECO:0000313" key="3">
    <source>
        <dbReference type="Proteomes" id="UP001321473"/>
    </source>
</evidence>
<evidence type="ECO:0000256" key="1">
    <source>
        <dbReference type="SAM" id="Phobius"/>
    </source>
</evidence>
<dbReference type="AlphaFoldDB" id="A0AAQ4DLZ7"/>
<comment type="caution">
    <text evidence="2">The sequence shown here is derived from an EMBL/GenBank/DDBJ whole genome shotgun (WGS) entry which is preliminary data.</text>
</comment>
<evidence type="ECO:0000313" key="2">
    <source>
        <dbReference type="EMBL" id="KAK8763487.1"/>
    </source>
</evidence>
<keyword evidence="1" id="KW-1133">Transmembrane helix</keyword>